<keyword evidence="2" id="KW-0677">Repeat</keyword>
<accession>A0A0N4X5Z5</accession>
<dbReference type="AlphaFoldDB" id="A0A0N4X5Z5"/>
<sequence>MSDVAPCPTARCCLDVAALNDHLYAIGGVKSVRGGCLDIVERYDVRRNEWTSVAPMGSSRYFHCVSVLDGCLYAVGGRSSKGVFLNTVERWVSFNLVTLYCFKQILLAFNIFNFSCGTTRKRTNFGKQCE</sequence>
<evidence type="ECO:0000256" key="1">
    <source>
        <dbReference type="ARBA" id="ARBA00022441"/>
    </source>
</evidence>
<dbReference type="WBParaSite" id="HPLM_0001978701-mRNA-1">
    <property type="protein sequence ID" value="HPLM_0001978701-mRNA-1"/>
    <property type="gene ID" value="HPLM_0001978701"/>
</dbReference>
<proteinExistence type="predicted"/>
<reference evidence="3 4" key="2">
    <citation type="submission" date="2018-11" db="EMBL/GenBank/DDBJ databases">
        <authorList>
            <consortium name="Pathogen Informatics"/>
        </authorList>
    </citation>
    <scope>NUCLEOTIDE SEQUENCE [LARGE SCALE GENOMIC DNA]</scope>
    <source>
        <strain evidence="3 4">MHpl1</strain>
    </source>
</reference>
<dbReference type="PANTHER" id="PTHR24412:SF451">
    <property type="entry name" value="KELCH-LIKE PROTEIN 20"/>
    <property type="match status" value="1"/>
</dbReference>
<dbReference type="InterPro" id="IPR006652">
    <property type="entry name" value="Kelch_1"/>
</dbReference>
<reference evidence="5" key="1">
    <citation type="submission" date="2017-02" db="UniProtKB">
        <authorList>
            <consortium name="WormBaseParasite"/>
        </authorList>
    </citation>
    <scope>IDENTIFICATION</scope>
</reference>
<dbReference type="Gene3D" id="2.120.10.80">
    <property type="entry name" value="Kelch-type beta propeller"/>
    <property type="match status" value="1"/>
</dbReference>
<dbReference type="SUPFAM" id="SSF117281">
    <property type="entry name" value="Kelch motif"/>
    <property type="match status" value="1"/>
</dbReference>
<dbReference type="STRING" id="6290.A0A0N4X5Z5"/>
<evidence type="ECO:0000313" key="5">
    <source>
        <dbReference type="WBParaSite" id="HPLM_0001978701-mRNA-1"/>
    </source>
</evidence>
<dbReference type="EMBL" id="UZAF01021578">
    <property type="protein sequence ID" value="VDO79293.1"/>
    <property type="molecule type" value="Genomic_DNA"/>
</dbReference>
<evidence type="ECO:0000313" key="4">
    <source>
        <dbReference type="Proteomes" id="UP000268014"/>
    </source>
</evidence>
<protein>
    <submittedName>
        <fullName evidence="5">Kelch repeat protein</fullName>
    </submittedName>
</protein>
<name>A0A0N4X5Z5_HAEPC</name>
<dbReference type="InterPro" id="IPR015915">
    <property type="entry name" value="Kelch-typ_b-propeller"/>
</dbReference>
<dbReference type="PANTHER" id="PTHR24412">
    <property type="entry name" value="KELCH PROTEIN"/>
    <property type="match status" value="1"/>
</dbReference>
<dbReference type="Pfam" id="PF01344">
    <property type="entry name" value="Kelch_1"/>
    <property type="match status" value="2"/>
</dbReference>
<organism evidence="5">
    <name type="scientific">Haemonchus placei</name>
    <name type="common">Barber's pole worm</name>
    <dbReference type="NCBI Taxonomy" id="6290"/>
    <lineage>
        <taxon>Eukaryota</taxon>
        <taxon>Metazoa</taxon>
        <taxon>Ecdysozoa</taxon>
        <taxon>Nematoda</taxon>
        <taxon>Chromadorea</taxon>
        <taxon>Rhabditida</taxon>
        <taxon>Rhabditina</taxon>
        <taxon>Rhabditomorpha</taxon>
        <taxon>Strongyloidea</taxon>
        <taxon>Trichostrongylidae</taxon>
        <taxon>Haemonchus</taxon>
    </lineage>
</organism>
<gene>
    <name evidence="3" type="ORF">HPLM_LOCUS19779</name>
</gene>
<dbReference type="Proteomes" id="UP000268014">
    <property type="component" value="Unassembled WGS sequence"/>
</dbReference>
<evidence type="ECO:0000313" key="3">
    <source>
        <dbReference type="EMBL" id="VDO79293.1"/>
    </source>
</evidence>
<keyword evidence="1" id="KW-0880">Kelch repeat</keyword>
<keyword evidence="4" id="KW-1185">Reference proteome</keyword>
<dbReference type="OrthoDB" id="45365at2759"/>
<evidence type="ECO:0000256" key="2">
    <source>
        <dbReference type="ARBA" id="ARBA00022737"/>
    </source>
</evidence>
<dbReference type="SMART" id="SM00612">
    <property type="entry name" value="Kelch"/>
    <property type="match status" value="2"/>
</dbReference>